<evidence type="ECO:0000256" key="1">
    <source>
        <dbReference type="SAM" id="MobiDB-lite"/>
    </source>
</evidence>
<sequence>MPGGRKAQTANRTTCDRSAAGKRTIGGDLCCRRRNLEQREHLALRYWITGPFFSFSFDRGSFLFPGFCCPPFETSLTPPNLFFVSDYE</sequence>
<keyword evidence="3" id="KW-1185">Reference proteome</keyword>
<dbReference type="Proteomes" id="UP000829196">
    <property type="component" value="Unassembled WGS sequence"/>
</dbReference>
<dbReference type="AlphaFoldDB" id="A0A8T3APE1"/>
<feature type="region of interest" description="Disordered" evidence="1">
    <location>
        <begin position="1"/>
        <end position="23"/>
    </location>
</feature>
<evidence type="ECO:0000313" key="3">
    <source>
        <dbReference type="Proteomes" id="UP000829196"/>
    </source>
</evidence>
<comment type="caution">
    <text evidence="2">The sequence shown here is derived from an EMBL/GenBank/DDBJ whole genome shotgun (WGS) entry which is preliminary data.</text>
</comment>
<name>A0A8T3APE1_DENNO</name>
<organism evidence="2 3">
    <name type="scientific">Dendrobium nobile</name>
    <name type="common">Orchid</name>
    <dbReference type="NCBI Taxonomy" id="94219"/>
    <lineage>
        <taxon>Eukaryota</taxon>
        <taxon>Viridiplantae</taxon>
        <taxon>Streptophyta</taxon>
        <taxon>Embryophyta</taxon>
        <taxon>Tracheophyta</taxon>
        <taxon>Spermatophyta</taxon>
        <taxon>Magnoliopsida</taxon>
        <taxon>Liliopsida</taxon>
        <taxon>Asparagales</taxon>
        <taxon>Orchidaceae</taxon>
        <taxon>Epidendroideae</taxon>
        <taxon>Malaxideae</taxon>
        <taxon>Dendrobiinae</taxon>
        <taxon>Dendrobium</taxon>
    </lineage>
</organism>
<gene>
    <name evidence="2" type="ORF">KFK09_021480</name>
</gene>
<reference evidence="2" key="1">
    <citation type="journal article" date="2022" name="Front. Genet.">
        <title>Chromosome-Scale Assembly of the Dendrobium nobile Genome Provides Insights Into the Molecular Mechanism of the Biosynthesis of the Medicinal Active Ingredient of Dendrobium.</title>
        <authorList>
            <person name="Xu Q."/>
            <person name="Niu S.-C."/>
            <person name="Li K.-L."/>
            <person name="Zheng P.-J."/>
            <person name="Zhang X.-J."/>
            <person name="Jia Y."/>
            <person name="Liu Y."/>
            <person name="Niu Y.-X."/>
            <person name="Yu L.-H."/>
            <person name="Chen D.-F."/>
            <person name="Zhang G.-Q."/>
        </authorList>
    </citation>
    <scope>NUCLEOTIDE SEQUENCE</scope>
    <source>
        <tissue evidence="2">Leaf</tissue>
    </source>
</reference>
<accession>A0A8T3APE1</accession>
<proteinExistence type="predicted"/>
<evidence type="ECO:0000313" key="2">
    <source>
        <dbReference type="EMBL" id="KAI0498239.1"/>
    </source>
</evidence>
<dbReference type="EMBL" id="JAGYWB010000015">
    <property type="protein sequence ID" value="KAI0498239.1"/>
    <property type="molecule type" value="Genomic_DNA"/>
</dbReference>
<protein>
    <submittedName>
        <fullName evidence="2">Uncharacterized protein</fullName>
    </submittedName>
</protein>